<gene>
    <name evidence="2" type="ORF">C8N28_2101</name>
</gene>
<dbReference type="Pfam" id="PF00814">
    <property type="entry name" value="TsaD"/>
    <property type="match status" value="1"/>
</dbReference>
<dbReference type="CDD" id="cd24032">
    <property type="entry name" value="ASKHA_NBD_TsaB"/>
    <property type="match status" value="1"/>
</dbReference>
<dbReference type="EMBL" id="SMGO01000002">
    <property type="protein sequence ID" value="TCK83500.1"/>
    <property type="molecule type" value="Genomic_DNA"/>
</dbReference>
<dbReference type="NCBIfam" id="TIGR03725">
    <property type="entry name" value="T6A_YeaZ"/>
    <property type="match status" value="1"/>
</dbReference>
<comment type="caution">
    <text evidence="2">The sequence shown here is derived from an EMBL/GenBank/DDBJ whole genome shotgun (WGS) entry which is preliminary data.</text>
</comment>
<protein>
    <submittedName>
        <fullName evidence="2">tRNA threonylcarbamoyladenosine biosynthesis protein TsaB</fullName>
    </submittedName>
</protein>
<dbReference type="Gene3D" id="3.30.420.40">
    <property type="match status" value="2"/>
</dbReference>
<dbReference type="GO" id="GO:0002949">
    <property type="term" value="P:tRNA threonylcarbamoyladenosine modification"/>
    <property type="evidence" value="ECO:0007669"/>
    <property type="project" value="InterPro"/>
</dbReference>
<evidence type="ECO:0000313" key="3">
    <source>
        <dbReference type="Proteomes" id="UP000294616"/>
    </source>
</evidence>
<dbReference type="SUPFAM" id="SSF53067">
    <property type="entry name" value="Actin-like ATPase domain"/>
    <property type="match status" value="2"/>
</dbReference>
<dbReference type="InterPro" id="IPR043129">
    <property type="entry name" value="ATPase_NBD"/>
</dbReference>
<proteinExistence type="predicted"/>
<reference evidence="2 3" key="1">
    <citation type="submission" date="2019-03" db="EMBL/GenBank/DDBJ databases">
        <title>Genomic Encyclopedia of Archaeal and Bacterial Type Strains, Phase II (KMG-II): from individual species to whole genera.</title>
        <authorList>
            <person name="Goeker M."/>
        </authorList>
    </citation>
    <scope>NUCLEOTIDE SEQUENCE [LARGE SCALE GENOMIC DNA]</scope>
    <source>
        <strain evidence="2 3">DSM 22554</strain>
    </source>
</reference>
<dbReference type="RefSeq" id="WP_132224535.1">
    <property type="nucleotide sequence ID" value="NZ_SMGO01000002.1"/>
</dbReference>
<accession>A0A4R1LY42</accession>
<keyword evidence="3" id="KW-1185">Reference proteome</keyword>
<dbReference type="AlphaFoldDB" id="A0A4R1LY42"/>
<sequence>MKILQIETATSVCSVALSVSGTTTHLAELDEPNAHAAKLTRLIEQVVQEASLTLSDLDAIAVSKGPGSYTGLRIGVSTAKGLCYGLEIPLIAIDSLHSLAAGFVHKNVSLPANALVCPMIDARRLEVYTAVFNKDLVLQQPTKAQIIDVNYFDSLPSDIPLVLFGDGADKFKEMFADKKNIRVVSDFRQSAAFLSKPAYEAFLNSDFEDVAYFEPFYLKDFVPMKPKKKQEGV</sequence>
<dbReference type="PANTHER" id="PTHR11735">
    <property type="entry name" value="TRNA N6-ADENOSINE THREONYLCARBAMOYLTRANSFERASE"/>
    <property type="match status" value="1"/>
</dbReference>
<evidence type="ECO:0000313" key="2">
    <source>
        <dbReference type="EMBL" id="TCK83500.1"/>
    </source>
</evidence>
<evidence type="ECO:0000259" key="1">
    <source>
        <dbReference type="Pfam" id="PF00814"/>
    </source>
</evidence>
<dbReference type="InterPro" id="IPR000905">
    <property type="entry name" value="Gcp-like_dom"/>
</dbReference>
<dbReference type="OrthoDB" id="9784166at2"/>
<dbReference type="Proteomes" id="UP000294616">
    <property type="component" value="Unassembled WGS sequence"/>
</dbReference>
<feature type="domain" description="Gcp-like" evidence="1">
    <location>
        <begin position="34"/>
        <end position="134"/>
    </location>
</feature>
<organism evidence="2 3">
    <name type="scientific">Albibacterium bauzanense</name>
    <dbReference type="NCBI Taxonomy" id="653929"/>
    <lineage>
        <taxon>Bacteria</taxon>
        <taxon>Pseudomonadati</taxon>
        <taxon>Bacteroidota</taxon>
        <taxon>Sphingobacteriia</taxon>
        <taxon>Sphingobacteriales</taxon>
        <taxon>Sphingobacteriaceae</taxon>
        <taxon>Albibacterium</taxon>
    </lineage>
</organism>
<dbReference type="InterPro" id="IPR022496">
    <property type="entry name" value="T6A_TsaB"/>
</dbReference>
<dbReference type="PANTHER" id="PTHR11735:SF11">
    <property type="entry name" value="TRNA THREONYLCARBAMOYLADENOSINE BIOSYNTHESIS PROTEIN TSAB"/>
    <property type="match status" value="1"/>
</dbReference>
<name>A0A4R1LY42_9SPHI</name>
<dbReference type="GO" id="GO:0005829">
    <property type="term" value="C:cytosol"/>
    <property type="evidence" value="ECO:0007669"/>
    <property type="project" value="TreeGrafter"/>
</dbReference>